<gene>
    <name evidence="2" type="ORF">HYN56_15190</name>
</gene>
<evidence type="ECO:0000313" key="3">
    <source>
        <dbReference type="Proteomes" id="UP000245250"/>
    </source>
</evidence>
<evidence type="ECO:0000313" key="2">
    <source>
        <dbReference type="EMBL" id="AWK05510.1"/>
    </source>
</evidence>
<dbReference type="RefSeq" id="WP_109192950.1">
    <property type="nucleotide sequence ID" value="NZ_CP029255.1"/>
</dbReference>
<feature type="region of interest" description="Disordered" evidence="1">
    <location>
        <begin position="1"/>
        <end position="93"/>
    </location>
</feature>
<accession>A0A2S1YN18</accession>
<feature type="compositionally biased region" description="Polar residues" evidence="1">
    <location>
        <begin position="17"/>
        <end position="27"/>
    </location>
</feature>
<feature type="region of interest" description="Disordered" evidence="1">
    <location>
        <begin position="123"/>
        <end position="186"/>
    </location>
</feature>
<keyword evidence="3" id="KW-1185">Reference proteome</keyword>
<feature type="compositionally biased region" description="Acidic residues" evidence="1">
    <location>
        <begin position="71"/>
        <end position="80"/>
    </location>
</feature>
<proteinExistence type="predicted"/>
<evidence type="ECO:0000256" key="1">
    <source>
        <dbReference type="SAM" id="MobiDB-lite"/>
    </source>
</evidence>
<organism evidence="2 3">
    <name type="scientific">Flavobacterium crocinum</name>
    <dbReference type="NCBI Taxonomy" id="2183896"/>
    <lineage>
        <taxon>Bacteria</taxon>
        <taxon>Pseudomonadati</taxon>
        <taxon>Bacteroidota</taxon>
        <taxon>Flavobacteriia</taxon>
        <taxon>Flavobacteriales</taxon>
        <taxon>Flavobacteriaceae</taxon>
        <taxon>Flavobacterium</taxon>
    </lineage>
</organism>
<dbReference type="EMBL" id="CP029255">
    <property type="protein sequence ID" value="AWK05510.1"/>
    <property type="molecule type" value="Genomic_DNA"/>
</dbReference>
<dbReference type="Proteomes" id="UP000245250">
    <property type="component" value="Chromosome"/>
</dbReference>
<dbReference type="OrthoDB" id="1365533at2"/>
<dbReference type="AlphaFoldDB" id="A0A2S1YN18"/>
<dbReference type="KEGG" id="fcr:HYN56_15190"/>
<feature type="compositionally biased region" description="Basic and acidic residues" evidence="1">
    <location>
        <begin position="177"/>
        <end position="186"/>
    </location>
</feature>
<reference evidence="2 3" key="1">
    <citation type="submission" date="2018-05" db="EMBL/GenBank/DDBJ databases">
        <title>Genome sequencing of Flavobacterium sp. HYN0056.</title>
        <authorList>
            <person name="Yi H."/>
            <person name="Baek C."/>
        </authorList>
    </citation>
    <scope>NUCLEOTIDE SEQUENCE [LARGE SCALE GENOMIC DNA]</scope>
    <source>
        <strain evidence="2 3">HYN0056</strain>
    </source>
</reference>
<feature type="compositionally biased region" description="Acidic residues" evidence="1">
    <location>
        <begin position="123"/>
        <end position="159"/>
    </location>
</feature>
<sequence length="186" mass="22100">MDTKDKRNSPFPKDPGNPNTSDRNTVMNEELYDLNTERTQSSNAEDAERGYTVRDGHNPNKPNPDEKINGYDDDDLDDLNDDFHNDRDLEDTDDDVYEVVLEEGEEFDDEFDDEEEYIEEDLDDEVENDEFDNPADTFENDFNETEDVLEDIDDDEDYENNNYVEDDVQRPKKKNKFTKEDQRRFY</sequence>
<feature type="compositionally biased region" description="Basic and acidic residues" evidence="1">
    <location>
        <begin position="46"/>
        <end position="70"/>
    </location>
</feature>
<name>A0A2S1YN18_9FLAO</name>
<protein>
    <submittedName>
        <fullName evidence="2">Uncharacterized protein</fullName>
    </submittedName>
</protein>